<sequence length="88" mass="9827">MDNFGDHLNDAPSDDSSDHDAIPWMKELNLNHCISRALNTSLTEAETVLKNNDEVGGFGDLKELMKSSEADIATANLKEHENERQENK</sequence>
<evidence type="ECO:0000256" key="1">
    <source>
        <dbReference type="SAM" id="MobiDB-lite"/>
    </source>
</evidence>
<keyword evidence="3" id="KW-1185">Reference proteome</keyword>
<dbReference type="Proteomes" id="UP000594638">
    <property type="component" value="Unassembled WGS sequence"/>
</dbReference>
<feature type="region of interest" description="Disordered" evidence="1">
    <location>
        <begin position="1"/>
        <end position="20"/>
    </location>
</feature>
<gene>
    <name evidence="2" type="ORF">OLEA9_A101287</name>
</gene>
<protein>
    <submittedName>
        <fullName evidence="2">Uncharacterized protein</fullName>
    </submittedName>
</protein>
<proteinExistence type="predicted"/>
<dbReference type="OrthoDB" id="2021186at2759"/>
<accession>A0A8S0RQF4</accession>
<reference evidence="2 3" key="1">
    <citation type="submission" date="2019-12" db="EMBL/GenBank/DDBJ databases">
        <authorList>
            <person name="Alioto T."/>
            <person name="Alioto T."/>
            <person name="Gomez Garrido J."/>
        </authorList>
    </citation>
    <scope>NUCLEOTIDE SEQUENCE [LARGE SCALE GENOMIC DNA]</scope>
</reference>
<dbReference type="AlphaFoldDB" id="A0A8S0RQF4"/>
<name>A0A8S0RQF4_OLEEU</name>
<comment type="caution">
    <text evidence="2">The sequence shown here is derived from an EMBL/GenBank/DDBJ whole genome shotgun (WGS) entry which is preliminary data.</text>
</comment>
<evidence type="ECO:0000313" key="2">
    <source>
        <dbReference type="EMBL" id="CAA2982229.1"/>
    </source>
</evidence>
<evidence type="ECO:0000313" key="3">
    <source>
        <dbReference type="Proteomes" id="UP000594638"/>
    </source>
</evidence>
<dbReference type="EMBL" id="CACTIH010003689">
    <property type="protein sequence ID" value="CAA2982229.1"/>
    <property type="molecule type" value="Genomic_DNA"/>
</dbReference>
<organism evidence="2 3">
    <name type="scientific">Olea europaea subsp. europaea</name>
    <dbReference type="NCBI Taxonomy" id="158383"/>
    <lineage>
        <taxon>Eukaryota</taxon>
        <taxon>Viridiplantae</taxon>
        <taxon>Streptophyta</taxon>
        <taxon>Embryophyta</taxon>
        <taxon>Tracheophyta</taxon>
        <taxon>Spermatophyta</taxon>
        <taxon>Magnoliopsida</taxon>
        <taxon>eudicotyledons</taxon>
        <taxon>Gunneridae</taxon>
        <taxon>Pentapetalae</taxon>
        <taxon>asterids</taxon>
        <taxon>lamiids</taxon>
        <taxon>Lamiales</taxon>
        <taxon>Oleaceae</taxon>
        <taxon>Oleeae</taxon>
        <taxon>Olea</taxon>
    </lineage>
</organism>
<dbReference type="Gramene" id="OE9A101287T1">
    <property type="protein sequence ID" value="OE9A101287C1"/>
    <property type="gene ID" value="OE9A101287"/>
</dbReference>